<evidence type="ECO:0000256" key="6">
    <source>
        <dbReference type="ARBA" id="ARBA00022692"/>
    </source>
</evidence>
<evidence type="ECO:0000256" key="16">
    <source>
        <dbReference type="ARBA" id="ARBA00049822"/>
    </source>
</evidence>
<feature type="transmembrane region" description="Helical" evidence="18">
    <location>
        <begin position="344"/>
        <end position="362"/>
    </location>
</feature>
<dbReference type="SMART" id="SM00181">
    <property type="entry name" value="EGF"/>
    <property type="match status" value="4"/>
</dbReference>
<dbReference type="InterPro" id="IPR001881">
    <property type="entry name" value="EGF-like_Ca-bd_dom"/>
</dbReference>
<dbReference type="Pfam" id="PF07645">
    <property type="entry name" value="EGF_CA"/>
    <property type="match status" value="2"/>
</dbReference>
<dbReference type="PROSITE" id="PS00010">
    <property type="entry name" value="ASX_HYDROXYL"/>
    <property type="match status" value="1"/>
</dbReference>
<keyword evidence="22" id="KW-1185">Reference proteome</keyword>
<keyword evidence="12 17" id="KW-1015">Disulfide bond</keyword>
<evidence type="ECO:0000259" key="20">
    <source>
        <dbReference type="PROSITE" id="PS50026"/>
    </source>
</evidence>
<keyword evidence="13" id="KW-0413">Isomerase</keyword>
<feature type="disulfide bond" evidence="17">
    <location>
        <begin position="162"/>
        <end position="171"/>
    </location>
</feature>
<evidence type="ECO:0000313" key="22">
    <source>
        <dbReference type="Proteomes" id="UP001181693"/>
    </source>
</evidence>
<dbReference type="FunFam" id="2.10.25.10:FF:000038">
    <property type="entry name" value="Fibrillin 2"/>
    <property type="match status" value="1"/>
</dbReference>
<dbReference type="SUPFAM" id="SSF57184">
    <property type="entry name" value="Growth factor receptor domain"/>
    <property type="match status" value="1"/>
</dbReference>
<feature type="chain" id="PRO_5043371341" description="protein disulfide-isomerase" evidence="19">
    <location>
        <begin position="20"/>
        <end position="401"/>
    </location>
</feature>
<dbReference type="InterPro" id="IPR000742">
    <property type="entry name" value="EGF"/>
</dbReference>
<evidence type="ECO:0000256" key="10">
    <source>
        <dbReference type="ARBA" id="ARBA00022989"/>
    </source>
</evidence>
<evidence type="ECO:0000256" key="15">
    <source>
        <dbReference type="ARBA" id="ARBA00049626"/>
    </source>
</evidence>
<evidence type="ECO:0000256" key="9">
    <source>
        <dbReference type="ARBA" id="ARBA00022837"/>
    </source>
</evidence>
<dbReference type="AlphaFoldDB" id="A0AAV2ZX30"/>
<dbReference type="CDD" id="cd00064">
    <property type="entry name" value="FU"/>
    <property type="match status" value="1"/>
</dbReference>
<dbReference type="PROSITE" id="PS01186">
    <property type="entry name" value="EGF_2"/>
    <property type="match status" value="1"/>
</dbReference>
<evidence type="ECO:0000256" key="12">
    <source>
        <dbReference type="ARBA" id="ARBA00023157"/>
    </source>
</evidence>
<dbReference type="InterPro" id="IPR002049">
    <property type="entry name" value="LE_dom"/>
</dbReference>
<dbReference type="InterPro" id="IPR021852">
    <property type="entry name" value="DUF3456"/>
</dbReference>
<evidence type="ECO:0000256" key="8">
    <source>
        <dbReference type="ARBA" id="ARBA00022737"/>
    </source>
</evidence>
<proteinExistence type="inferred from homology"/>
<dbReference type="GO" id="GO:0003756">
    <property type="term" value="F:protein disulfide isomerase activity"/>
    <property type="evidence" value="ECO:0007669"/>
    <property type="project" value="UniProtKB-EC"/>
</dbReference>
<dbReference type="EMBL" id="DYDO01000009">
    <property type="protein sequence ID" value="DBA18567.1"/>
    <property type="molecule type" value="Genomic_DNA"/>
</dbReference>
<evidence type="ECO:0000256" key="13">
    <source>
        <dbReference type="ARBA" id="ARBA00023235"/>
    </source>
</evidence>
<dbReference type="Pfam" id="PF11938">
    <property type="entry name" value="DUF3456"/>
    <property type="match status" value="1"/>
</dbReference>
<gene>
    <name evidence="21" type="ORF">GDO54_016799</name>
</gene>
<dbReference type="InterPro" id="IPR006212">
    <property type="entry name" value="Furin_repeat"/>
</dbReference>
<dbReference type="PROSITE" id="PS01248">
    <property type="entry name" value="EGF_LAM_1"/>
    <property type="match status" value="1"/>
</dbReference>
<comment type="caution">
    <text evidence="21">The sequence shown here is derived from an EMBL/GenBank/DDBJ whole genome shotgun (WGS) entry which is preliminary data.</text>
</comment>
<dbReference type="PROSITE" id="PS50026">
    <property type="entry name" value="EGF_3"/>
    <property type="match status" value="2"/>
</dbReference>
<dbReference type="SMART" id="SM00261">
    <property type="entry name" value="FU"/>
    <property type="match status" value="2"/>
</dbReference>
<keyword evidence="9" id="KW-0106">Calcium</keyword>
<evidence type="ECO:0000256" key="1">
    <source>
        <dbReference type="ARBA" id="ARBA00001182"/>
    </source>
</evidence>
<dbReference type="GO" id="GO:0005509">
    <property type="term" value="F:calcium ion binding"/>
    <property type="evidence" value="ECO:0007669"/>
    <property type="project" value="InterPro"/>
</dbReference>
<comment type="subcellular location">
    <subcellularLocation>
        <location evidence="2">Membrane</location>
        <topology evidence="2">Multi-pass membrane protein</topology>
    </subcellularLocation>
</comment>
<feature type="domain" description="EGF-like" evidence="20">
    <location>
        <begin position="130"/>
        <end position="172"/>
    </location>
</feature>
<dbReference type="GO" id="GO:0016020">
    <property type="term" value="C:membrane"/>
    <property type="evidence" value="ECO:0007669"/>
    <property type="project" value="UniProtKB-SubCell"/>
</dbReference>
<dbReference type="EC" id="5.3.4.1" evidence="4"/>
<keyword evidence="10 18" id="KW-1133">Transmembrane helix</keyword>
<dbReference type="SMART" id="SM00179">
    <property type="entry name" value="EGF_CA"/>
    <property type="match status" value="2"/>
</dbReference>
<dbReference type="PROSITE" id="PS01187">
    <property type="entry name" value="EGF_CA"/>
    <property type="match status" value="2"/>
</dbReference>
<evidence type="ECO:0000313" key="21">
    <source>
        <dbReference type="EMBL" id="DBA18567.1"/>
    </source>
</evidence>
<dbReference type="InterPro" id="IPR050751">
    <property type="entry name" value="ECM_structural_protein"/>
</dbReference>
<feature type="signal peptide" evidence="19">
    <location>
        <begin position="1"/>
        <end position="19"/>
    </location>
</feature>
<protein>
    <recommendedName>
        <fullName evidence="4">protein disulfide-isomerase</fullName>
        <ecNumber evidence="4">5.3.4.1</ecNumber>
    </recommendedName>
    <alternativeName>
        <fullName evidence="16">Cysteine-rich with EGF-like domain protein 1</fullName>
    </alternativeName>
</protein>
<dbReference type="Gene3D" id="2.10.220.10">
    <property type="entry name" value="Hormone Receptor, Insulin-like Growth Factor Receptor 1, Chain A, domain 2"/>
    <property type="match status" value="1"/>
</dbReference>
<evidence type="ECO:0000256" key="11">
    <source>
        <dbReference type="ARBA" id="ARBA00023136"/>
    </source>
</evidence>
<comment type="function">
    <text evidence="15">Protein disulfide isomerase. Promotes the localization of acetylcholine receptors (AChRs) to the plasma membrane.</text>
</comment>
<dbReference type="CDD" id="cd00054">
    <property type="entry name" value="EGF_CA"/>
    <property type="match status" value="2"/>
</dbReference>
<evidence type="ECO:0000256" key="17">
    <source>
        <dbReference type="PROSITE-ProRule" id="PRU00076"/>
    </source>
</evidence>
<keyword evidence="5 17" id="KW-0245">EGF-like domain</keyword>
<dbReference type="InterPro" id="IPR049883">
    <property type="entry name" value="NOTCH1_EGF-like"/>
</dbReference>
<feature type="transmembrane region" description="Helical" evidence="18">
    <location>
        <begin position="369"/>
        <end position="387"/>
    </location>
</feature>
<reference evidence="21" key="1">
    <citation type="thesis" date="2020" institute="ProQuest LLC" country="789 East Eisenhower Parkway, Ann Arbor, MI, USA">
        <title>Comparative Genomics and Chromosome Evolution.</title>
        <authorList>
            <person name="Mudd A.B."/>
        </authorList>
    </citation>
    <scope>NUCLEOTIDE SEQUENCE</scope>
    <source>
        <strain evidence="21">1538</strain>
        <tissue evidence="21">Blood</tissue>
    </source>
</reference>
<keyword evidence="7 19" id="KW-0732">Signal</keyword>
<dbReference type="PANTHER" id="PTHR24034:SF209">
    <property type="entry name" value="EGF-LIKE DOMAIN-CONTAINING PROTEIN"/>
    <property type="match status" value="1"/>
</dbReference>
<keyword evidence="14" id="KW-0676">Redox-active center</keyword>
<evidence type="ECO:0000256" key="4">
    <source>
        <dbReference type="ARBA" id="ARBA00012723"/>
    </source>
</evidence>
<dbReference type="PROSITE" id="PS00022">
    <property type="entry name" value="EGF_1"/>
    <property type="match status" value="1"/>
</dbReference>
<dbReference type="InterPro" id="IPR018097">
    <property type="entry name" value="EGF_Ca-bd_CS"/>
</dbReference>
<dbReference type="PANTHER" id="PTHR24034">
    <property type="entry name" value="EGF-LIKE DOMAIN-CONTAINING PROTEIN"/>
    <property type="match status" value="1"/>
</dbReference>
<keyword evidence="11 18" id="KW-0472">Membrane</keyword>
<evidence type="ECO:0000256" key="19">
    <source>
        <dbReference type="SAM" id="SignalP"/>
    </source>
</evidence>
<feature type="domain" description="EGF-like" evidence="20">
    <location>
        <begin position="283"/>
        <end position="324"/>
    </location>
</feature>
<dbReference type="Gene3D" id="2.10.25.10">
    <property type="entry name" value="Laminin"/>
    <property type="match status" value="2"/>
</dbReference>
<dbReference type="InterPro" id="IPR009030">
    <property type="entry name" value="Growth_fac_rcpt_cys_sf"/>
</dbReference>
<organism evidence="21 22">
    <name type="scientific">Pyxicephalus adspersus</name>
    <name type="common">African bullfrog</name>
    <dbReference type="NCBI Taxonomy" id="30357"/>
    <lineage>
        <taxon>Eukaryota</taxon>
        <taxon>Metazoa</taxon>
        <taxon>Chordata</taxon>
        <taxon>Craniata</taxon>
        <taxon>Vertebrata</taxon>
        <taxon>Euteleostomi</taxon>
        <taxon>Amphibia</taxon>
        <taxon>Batrachia</taxon>
        <taxon>Anura</taxon>
        <taxon>Neobatrachia</taxon>
        <taxon>Ranoidea</taxon>
        <taxon>Pyxicephalidae</taxon>
        <taxon>Pyxicephalinae</taxon>
        <taxon>Pyxicephalus</taxon>
    </lineage>
</organism>
<evidence type="ECO:0000256" key="2">
    <source>
        <dbReference type="ARBA" id="ARBA00004141"/>
    </source>
</evidence>
<comment type="similarity">
    <text evidence="3">Belongs to the CRELD family.</text>
</comment>
<evidence type="ECO:0000256" key="14">
    <source>
        <dbReference type="ARBA" id="ARBA00023284"/>
    </source>
</evidence>
<dbReference type="InterPro" id="IPR000152">
    <property type="entry name" value="EGF-type_Asp/Asn_hydroxyl_site"/>
</dbReference>
<keyword evidence="8" id="KW-0677">Repeat</keyword>
<evidence type="ECO:0000256" key="5">
    <source>
        <dbReference type="ARBA" id="ARBA00022536"/>
    </source>
</evidence>
<comment type="caution">
    <text evidence="17">Lacks conserved residue(s) required for the propagation of feature annotation.</text>
</comment>
<name>A0AAV2ZX30_PYXAD</name>
<evidence type="ECO:0000256" key="18">
    <source>
        <dbReference type="SAM" id="Phobius"/>
    </source>
</evidence>
<comment type="catalytic activity">
    <reaction evidence="1">
        <text>Catalyzes the rearrangement of -S-S- bonds in proteins.</text>
        <dbReference type="EC" id="5.3.4.1"/>
    </reaction>
</comment>
<evidence type="ECO:0000256" key="3">
    <source>
        <dbReference type="ARBA" id="ARBA00005897"/>
    </source>
</evidence>
<dbReference type="Proteomes" id="UP001181693">
    <property type="component" value="Unassembled WGS sequence"/>
</dbReference>
<sequence>MECLVGMLFFLLVLSEISAAKQEPCMTCMNLVNNFIRGIEKTAGHNFGGGNTAWEEEKLAKYEISETRLVEVMESACDQSDFECNKMLEQNEEHLETWWFKRPKNPSDLFEWLCMKTLKLCCPPGTFGTNCTPCPGGAEKPCGGHGKCDGSGTRSGTGTCDCYPSYGGPLCQDCAVGYFEQSRNESHLVCSECHKACSKCLGPGEDQCLLCKKGWMLHEMKCIDVDECGTLDRCKSNQFCVNTDGSYECRECDKACIGCMGAGSARCKKCNAGYYRDGARCLDIDECDNELPKCKGSHEECVNTEGSYNCVCEKGYSRIDGMCRATDQDDSEKGLFDDITDDEVVVLQQMFFGVVICALATLAAKGDMVFTAIFIGAVAAMAGYWFSEKSDRVLDGFLKGR</sequence>
<keyword evidence="6 18" id="KW-0812">Transmembrane</keyword>
<evidence type="ECO:0000256" key="7">
    <source>
        <dbReference type="ARBA" id="ARBA00022729"/>
    </source>
</evidence>
<accession>A0AAV2ZX30</accession>